<evidence type="ECO:0000256" key="2">
    <source>
        <dbReference type="ARBA" id="ARBA00023002"/>
    </source>
</evidence>
<dbReference type="GO" id="GO:0008206">
    <property type="term" value="P:bile acid metabolic process"/>
    <property type="evidence" value="ECO:0007669"/>
    <property type="project" value="UniProtKB-ARBA"/>
</dbReference>
<comment type="similarity">
    <text evidence="1">Belongs to the short-chain dehydrogenases/reductases (SDR) family.</text>
</comment>
<dbReference type="Pfam" id="PF13561">
    <property type="entry name" value="adh_short_C2"/>
    <property type="match status" value="1"/>
</dbReference>
<keyword evidence="2" id="KW-0560">Oxidoreductase</keyword>
<dbReference type="PRINTS" id="PR00081">
    <property type="entry name" value="GDHRDH"/>
</dbReference>
<dbReference type="InterPro" id="IPR036291">
    <property type="entry name" value="NAD(P)-bd_dom_sf"/>
</dbReference>
<keyword evidence="4" id="KW-1185">Reference proteome</keyword>
<dbReference type="PANTHER" id="PTHR24321">
    <property type="entry name" value="DEHYDROGENASES, SHORT CHAIN"/>
    <property type="match status" value="1"/>
</dbReference>
<evidence type="ECO:0000313" key="3">
    <source>
        <dbReference type="EMBL" id="ADG06016.1"/>
    </source>
</evidence>
<dbReference type="NCBIfam" id="NF005559">
    <property type="entry name" value="PRK07231.1"/>
    <property type="match status" value="1"/>
</dbReference>
<dbReference type="InterPro" id="IPR002347">
    <property type="entry name" value="SDR_fam"/>
</dbReference>
<dbReference type="AlphaFoldDB" id="D5WXV7"/>
<evidence type="ECO:0000256" key="1">
    <source>
        <dbReference type="ARBA" id="ARBA00006484"/>
    </source>
</evidence>
<dbReference type="STRING" id="562970.Btus_1291"/>
<accession>D5WXV7</accession>
<reference evidence="3 4" key="1">
    <citation type="journal article" date="2011" name="Stand. Genomic Sci.">
        <title>Complete genome sequence of the thermophilic, hydrogen-oxidizing Bacillus tusciae type strain (T2) and reclassification in the new genus, Kyrpidia gen. nov. as Kyrpidia tusciae comb. nov. and emendation of the family Alicyclobacillaceae da Costa and Rainey, 2010.</title>
        <authorList>
            <person name="Klenk H.P."/>
            <person name="Lapidus A."/>
            <person name="Chertkov O."/>
            <person name="Copeland A."/>
            <person name="Del Rio T.G."/>
            <person name="Nolan M."/>
            <person name="Lucas S."/>
            <person name="Chen F."/>
            <person name="Tice H."/>
            <person name="Cheng J.F."/>
            <person name="Han C."/>
            <person name="Bruce D."/>
            <person name="Goodwin L."/>
            <person name="Pitluck S."/>
            <person name="Pati A."/>
            <person name="Ivanova N."/>
            <person name="Mavromatis K."/>
            <person name="Daum C."/>
            <person name="Chen A."/>
            <person name="Palaniappan K."/>
            <person name="Chang Y.J."/>
            <person name="Land M."/>
            <person name="Hauser L."/>
            <person name="Jeffries C.D."/>
            <person name="Detter J.C."/>
            <person name="Rohde M."/>
            <person name="Abt B."/>
            <person name="Pukall R."/>
            <person name="Goker M."/>
            <person name="Bristow J."/>
            <person name="Markowitz V."/>
            <person name="Hugenholtz P."/>
            <person name="Eisen J.A."/>
        </authorList>
    </citation>
    <scope>NUCLEOTIDE SEQUENCE [LARGE SCALE GENOMIC DNA]</scope>
    <source>
        <strain evidence="3 4">DSM 2912</strain>
    </source>
</reference>
<dbReference type="OrthoDB" id="125587at2"/>
<protein>
    <submittedName>
        <fullName evidence="3">Short-chain dehydrogenase/reductase SDR</fullName>
    </submittedName>
</protein>
<dbReference type="SUPFAM" id="SSF51735">
    <property type="entry name" value="NAD(P)-binding Rossmann-fold domains"/>
    <property type="match status" value="1"/>
</dbReference>
<dbReference type="Proteomes" id="UP000002368">
    <property type="component" value="Chromosome"/>
</dbReference>
<dbReference type="RefSeq" id="WP_013075306.1">
    <property type="nucleotide sequence ID" value="NC_014098.1"/>
</dbReference>
<dbReference type="GO" id="GO:0016491">
    <property type="term" value="F:oxidoreductase activity"/>
    <property type="evidence" value="ECO:0007669"/>
    <property type="project" value="UniProtKB-KW"/>
</dbReference>
<organism evidence="3 4">
    <name type="scientific">Kyrpidia tusciae (strain DSM 2912 / NBRC 15312 / T2)</name>
    <name type="common">Bacillus tusciae</name>
    <dbReference type="NCBI Taxonomy" id="562970"/>
    <lineage>
        <taxon>Bacteria</taxon>
        <taxon>Bacillati</taxon>
        <taxon>Bacillota</taxon>
        <taxon>Bacilli</taxon>
        <taxon>Bacillales</taxon>
        <taxon>Alicyclobacillaceae</taxon>
        <taxon>Kyrpidia</taxon>
    </lineage>
</organism>
<dbReference type="KEGG" id="bts:Btus_1291"/>
<name>D5WXV7_KYRT2</name>
<gene>
    <name evidence="3" type="ordered locus">Btus_1291</name>
</gene>
<dbReference type="PANTHER" id="PTHR24321:SF15">
    <property type="entry name" value="OXIDOREDUCTASE UCPA"/>
    <property type="match status" value="1"/>
</dbReference>
<dbReference type="eggNOG" id="COG1028">
    <property type="taxonomic scope" value="Bacteria"/>
</dbReference>
<dbReference type="HOGENOM" id="CLU_010194_1_0_9"/>
<dbReference type="FunFam" id="3.40.50.720:FF:000084">
    <property type="entry name" value="Short-chain dehydrogenase reductase"/>
    <property type="match status" value="1"/>
</dbReference>
<dbReference type="EMBL" id="CP002017">
    <property type="protein sequence ID" value="ADG06016.1"/>
    <property type="molecule type" value="Genomic_DNA"/>
</dbReference>
<dbReference type="SMR" id="D5WXV7"/>
<dbReference type="PRINTS" id="PR00080">
    <property type="entry name" value="SDRFAMILY"/>
</dbReference>
<sequence>MERVKGKVAIVTGAARGQGAAEARLLAKEGAKVCLTDVLVDEGRTVAEELQKEGYDTVFERLDVTDPKAWQTVVEGVIQRYGKIDILVNNAGILAMEGVEDTTLEIWNRVLSVNLTGVFLGMKTVLPYMKQQRSGSIINTSSIYGLIGSGGAAAYQATKGAVRILTKTAAVEYAPYWIRINSVHPGVIDTPMIAGIKEAGALEQVNALTALPRLGTPEDIAFGVLYLASDESSFVTGSELVIDGGYTTR</sequence>
<proteinExistence type="inferred from homology"/>
<dbReference type="Gene3D" id="3.40.50.720">
    <property type="entry name" value="NAD(P)-binding Rossmann-like Domain"/>
    <property type="match status" value="1"/>
</dbReference>
<evidence type="ECO:0000313" key="4">
    <source>
        <dbReference type="Proteomes" id="UP000002368"/>
    </source>
</evidence>